<sequence length="82" mass="9123">MSQRERIHGREKAPGGYSELWWGGGVLRAHPPALANDRLAVDRTLLPSHQEHCWVLLALEACSSQGAGKAEYKQREPGFKCI</sequence>
<dbReference type="EMBL" id="JAINUG010000012">
    <property type="protein sequence ID" value="KAJ8414665.1"/>
    <property type="molecule type" value="Genomic_DNA"/>
</dbReference>
<name>A0AAD7T5B4_9TELE</name>
<comment type="caution">
    <text evidence="1">The sequence shown here is derived from an EMBL/GenBank/DDBJ whole genome shotgun (WGS) entry which is preliminary data.</text>
</comment>
<reference evidence="1" key="1">
    <citation type="journal article" date="2023" name="Science">
        <title>Genome structures resolve the early diversification of teleost fishes.</title>
        <authorList>
            <person name="Parey E."/>
            <person name="Louis A."/>
            <person name="Montfort J."/>
            <person name="Bouchez O."/>
            <person name="Roques C."/>
            <person name="Iampietro C."/>
            <person name="Lluch J."/>
            <person name="Castinel A."/>
            <person name="Donnadieu C."/>
            <person name="Desvignes T."/>
            <person name="Floi Bucao C."/>
            <person name="Jouanno E."/>
            <person name="Wen M."/>
            <person name="Mejri S."/>
            <person name="Dirks R."/>
            <person name="Jansen H."/>
            <person name="Henkel C."/>
            <person name="Chen W.J."/>
            <person name="Zahm M."/>
            <person name="Cabau C."/>
            <person name="Klopp C."/>
            <person name="Thompson A.W."/>
            <person name="Robinson-Rechavi M."/>
            <person name="Braasch I."/>
            <person name="Lecointre G."/>
            <person name="Bobe J."/>
            <person name="Postlethwait J.H."/>
            <person name="Berthelot C."/>
            <person name="Roest Crollius H."/>
            <person name="Guiguen Y."/>
        </authorList>
    </citation>
    <scope>NUCLEOTIDE SEQUENCE</scope>
    <source>
        <strain evidence="1">NC1722</strain>
    </source>
</reference>
<keyword evidence="2" id="KW-1185">Reference proteome</keyword>
<dbReference type="Proteomes" id="UP001221898">
    <property type="component" value="Unassembled WGS sequence"/>
</dbReference>
<evidence type="ECO:0000313" key="2">
    <source>
        <dbReference type="Proteomes" id="UP001221898"/>
    </source>
</evidence>
<organism evidence="1 2">
    <name type="scientific">Aldrovandia affinis</name>
    <dbReference type="NCBI Taxonomy" id="143900"/>
    <lineage>
        <taxon>Eukaryota</taxon>
        <taxon>Metazoa</taxon>
        <taxon>Chordata</taxon>
        <taxon>Craniata</taxon>
        <taxon>Vertebrata</taxon>
        <taxon>Euteleostomi</taxon>
        <taxon>Actinopterygii</taxon>
        <taxon>Neopterygii</taxon>
        <taxon>Teleostei</taxon>
        <taxon>Notacanthiformes</taxon>
        <taxon>Halosauridae</taxon>
        <taxon>Aldrovandia</taxon>
    </lineage>
</organism>
<gene>
    <name evidence="1" type="ORF">AAFF_G00038670</name>
</gene>
<evidence type="ECO:0000313" key="1">
    <source>
        <dbReference type="EMBL" id="KAJ8414665.1"/>
    </source>
</evidence>
<proteinExistence type="predicted"/>
<dbReference type="AlphaFoldDB" id="A0AAD7T5B4"/>
<accession>A0AAD7T5B4</accession>
<protein>
    <submittedName>
        <fullName evidence="1">Uncharacterized protein</fullName>
    </submittedName>
</protein>